<dbReference type="Proteomes" id="UP000199223">
    <property type="component" value="Unassembled WGS sequence"/>
</dbReference>
<feature type="region of interest" description="Disordered" evidence="1">
    <location>
        <begin position="54"/>
        <end position="80"/>
    </location>
</feature>
<evidence type="ECO:0000313" key="3">
    <source>
        <dbReference type="Proteomes" id="UP000199223"/>
    </source>
</evidence>
<dbReference type="OrthoDB" id="1725439at2"/>
<proteinExistence type="predicted"/>
<keyword evidence="3" id="KW-1185">Reference proteome</keyword>
<reference evidence="3" key="1">
    <citation type="submission" date="2016-10" db="EMBL/GenBank/DDBJ databases">
        <authorList>
            <person name="Varghese N."/>
            <person name="Submissions S."/>
        </authorList>
    </citation>
    <scope>NUCLEOTIDE SEQUENCE [LARGE SCALE GENOMIC DNA]</scope>
    <source>
        <strain evidence="3">CGMCC 1.10218</strain>
    </source>
</reference>
<evidence type="ECO:0000256" key="1">
    <source>
        <dbReference type="SAM" id="MobiDB-lite"/>
    </source>
</evidence>
<gene>
    <name evidence="2" type="ORF">SAMN04488058_12322</name>
</gene>
<dbReference type="RefSeq" id="WP_092265598.1">
    <property type="nucleotide sequence ID" value="NZ_FNZA01000023.1"/>
</dbReference>
<protein>
    <submittedName>
        <fullName evidence="2">Uncharacterized protein</fullName>
    </submittedName>
</protein>
<name>A0A1H7CD39_9DEIO</name>
<accession>A0A1H7CD39</accession>
<organism evidence="2 3">
    <name type="scientific">Deinococcus reticulitermitis</name>
    <dbReference type="NCBI Taxonomy" id="856736"/>
    <lineage>
        <taxon>Bacteria</taxon>
        <taxon>Thermotogati</taxon>
        <taxon>Deinococcota</taxon>
        <taxon>Deinococci</taxon>
        <taxon>Deinococcales</taxon>
        <taxon>Deinococcaceae</taxon>
        <taxon>Deinococcus</taxon>
    </lineage>
</organism>
<evidence type="ECO:0000313" key="2">
    <source>
        <dbReference type="EMBL" id="SEJ85022.1"/>
    </source>
</evidence>
<sequence length="103" mass="11450">MTTKLRLRIRQRSAAKAMVVLAKRQASRFKRISLADVAMTTVAPRGPIPVVALNPHRPSRKAQGQSQTPDLLLSEPYDWGPQGRPAVKPFRYVAGQGWDMGED</sequence>
<dbReference type="EMBL" id="FNZA01000023">
    <property type="protein sequence ID" value="SEJ85022.1"/>
    <property type="molecule type" value="Genomic_DNA"/>
</dbReference>
<dbReference type="AlphaFoldDB" id="A0A1H7CD39"/>
<dbReference type="STRING" id="856736.SAMN04488058_12322"/>